<accession>A0A7X1WBW8</accession>
<proteinExistence type="predicted"/>
<feature type="domain" description="HNH nuclease" evidence="1">
    <location>
        <begin position="177"/>
        <end position="229"/>
    </location>
</feature>
<organism evidence="2 3">
    <name type="scientific">Pseudomonas helleri</name>
    <dbReference type="NCBI Taxonomy" id="1608996"/>
    <lineage>
        <taxon>Bacteria</taxon>
        <taxon>Pseudomonadati</taxon>
        <taxon>Pseudomonadota</taxon>
        <taxon>Gammaproteobacteria</taxon>
        <taxon>Pseudomonadales</taxon>
        <taxon>Pseudomonadaceae</taxon>
        <taxon>Pseudomonas</taxon>
    </lineage>
</organism>
<comment type="caution">
    <text evidence="2">The sequence shown here is derived from an EMBL/GenBank/DDBJ whole genome shotgun (WGS) entry which is preliminary data.</text>
</comment>
<dbReference type="InterPro" id="IPR003615">
    <property type="entry name" value="HNH_nuc"/>
</dbReference>
<reference evidence="2 3" key="1">
    <citation type="submission" date="2019-10" db="EMBL/GenBank/DDBJ databases">
        <title>Evaluation of single-gene subtyping targets for Pseudomonas.</title>
        <authorList>
            <person name="Reichler S.J."/>
            <person name="Orsi R.H."/>
            <person name="Wiedmann M."/>
            <person name="Martin N.H."/>
            <person name="Murphy S.I."/>
        </authorList>
    </citation>
    <scope>NUCLEOTIDE SEQUENCE [LARGE SCALE GENOMIC DNA]</scope>
    <source>
        <strain evidence="2 3">FSL R10-3257</strain>
    </source>
</reference>
<keyword evidence="2" id="KW-0255">Endonuclease</keyword>
<dbReference type="GO" id="GO:0004519">
    <property type="term" value="F:endonuclease activity"/>
    <property type="evidence" value="ECO:0007669"/>
    <property type="project" value="UniProtKB-KW"/>
</dbReference>
<dbReference type="EMBL" id="WIWJ01000042">
    <property type="protein sequence ID" value="MQT49013.1"/>
    <property type="molecule type" value="Genomic_DNA"/>
</dbReference>
<protein>
    <submittedName>
        <fullName evidence="2">HNH endonuclease</fullName>
    </submittedName>
</protein>
<dbReference type="Pfam" id="PF13391">
    <property type="entry name" value="HNH_2"/>
    <property type="match status" value="1"/>
</dbReference>
<keyword evidence="2" id="KW-0540">Nuclease</keyword>
<evidence type="ECO:0000313" key="2">
    <source>
        <dbReference type="EMBL" id="MQT49013.1"/>
    </source>
</evidence>
<evidence type="ECO:0000259" key="1">
    <source>
        <dbReference type="Pfam" id="PF13391"/>
    </source>
</evidence>
<dbReference type="AlphaFoldDB" id="A0A7X1WBW8"/>
<dbReference type="RefSeq" id="WP_153429882.1">
    <property type="nucleotide sequence ID" value="NZ_WIWJ01000042.1"/>
</dbReference>
<name>A0A7X1WBW8_9PSED</name>
<gene>
    <name evidence="2" type="ORF">GHO40_20110</name>
</gene>
<keyword evidence="2" id="KW-0378">Hydrolase</keyword>
<sequence length="280" mass="31356">MELVVNEEQVAENLAELDRARALADADGKIYRDLIKRGTCYLPYLTDAGIAFAPSRFIGYVGNKVHSHSSNREKHGSDTNIALNKIYGSYPALNESLQLAFESFCVSIGVAPSRKGSFGVTRKYWVTDDVSEVIAKGQEQQILSDAMLTETEKSQLILARVGQGAFRKKLVKHWGKCSATGCSQIDILKASHIKPWRESSNTERLDLYNGLLLNPSLDALFDKGYVSFDDKGAILISPYLSESDRKILNCSEDLRVELAPAHLKYLAWHREHLYWAEIEV</sequence>
<dbReference type="Proteomes" id="UP000441404">
    <property type="component" value="Unassembled WGS sequence"/>
</dbReference>
<evidence type="ECO:0000313" key="3">
    <source>
        <dbReference type="Proteomes" id="UP000441404"/>
    </source>
</evidence>